<feature type="domain" description="RecF/RecN/SMC N-terminal" evidence="1">
    <location>
        <begin position="6"/>
        <end position="747"/>
    </location>
</feature>
<dbReference type="Pfam" id="PF02463">
    <property type="entry name" value="SMC_N"/>
    <property type="match status" value="1"/>
</dbReference>
<dbReference type="PANTHER" id="PTHR32182">
    <property type="entry name" value="DNA REPLICATION AND REPAIR PROTEIN RECF"/>
    <property type="match status" value="1"/>
</dbReference>
<evidence type="ECO:0000259" key="1">
    <source>
        <dbReference type="Pfam" id="PF02463"/>
    </source>
</evidence>
<dbReference type="Gene3D" id="3.40.50.300">
    <property type="entry name" value="P-loop containing nucleotide triphosphate hydrolases"/>
    <property type="match status" value="2"/>
</dbReference>
<evidence type="ECO:0000313" key="3">
    <source>
        <dbReference type="Proteomes" id="UP000006327"/>
    </source>
</evidence>
<dbReference type="PANTHER" id="PTHR32182:SF22">
    <property type="entry name" value="ATP-DEPENDENT ENDONUCLEASE, OLD FAMILY-RELATED"/>
    <property type="match status" value="1"/>
</dbReference>
<keyword evidence="3" id="KW-1185">Reference proteome</keyword>
<evidence type="ECO:0000313" key="2">
    <source>
        <dbReference type="EMBL" id="GAC19454.1"/>
    </source>
</evidence>
<dbReference type="GO" id="GO:0006302">
    <property type="term" value="P:double-strand break repair"/>
    <property type="evidence" value="ECO:0007669"/>
    <property type="project" value="TreeGrafter"/>
</dbReference>
<dbReference type="STRING" id="493475.GARC_2488"/>
<protein>
    <recommendedName>
        <fullName evidence="1">RecF/RecN/SMC N-terminal domain-containing protein</fullName>
    </recommendedName>
</protein>
<accession>K6XFN9</accession>
<proteinExistence type="predicted"/>
<dbReference type="OrthoDB" id="7029750at2"/>
<dbReference type="AlphaFoldDB" id="K6XFN9"/>
<sequence>MSKWKLRTLDINSFKVFEEFSESFDNDLTVLDGPNGFGKTSVFDALQLLLCGEIPRIIALFNSLKGNKKKHYERNLYWNNNSKSSIKIKAEFYCGDETICLMKMANLKELNDKKNHQPLNFDIFKLYELSSFDDVESANLIEDEQSYIKNVFGPNFLSNFSVLNYISQDNNSVIVPDTNNKTSRFDQISHLIKLDEVNEKLVGLRDLEVSRKKRMKALEGDISIVNGQIDSLTLAIKKDSPQVDYKRISTSITIPQWDKEVPVISTKKEDYEELLKQVVLLDNAKAQVDEIDLRLNNNQYNELVAKPEFTLAIYLGNHFSKHDGLVKDKSTIDSYKSQIKLLKTSEETVTLEQLVKLTLVSNDLITNIKTKVEERIRLKSTTDGHIAKLTEIDQLRLSIIEKQQEHEVECLLCGFDYTTNQLLIDALELKSKNITEFIERHDMSYKVCLDALKSLLKAEGEKLTTQLKSLELNFNLSLLEELEENKLKKSNIDLITQKLTAYGISLPIEYSSDDQIKEQTLKEIKVKVLSLRKVESDSLQSGVMGFFNECFKTINELKSINIADVQNKSLYINSQYNLKINSELNSQKLIVKAHKKAQANLDKFGSKLTKLIETTNTVKNTYSSETIGQVESLFHIYSGRLIQNYQRGLGLFIDTEESSTNKTKNLHFFTADGSSYDAVLSMSSGQVAALTLAFFLSLNRKYAQTAFILIDDPTQSMDEINIASLSDLLRIELRDRQVIISTHEQEVSDYLRYRYLRGGLQASSIHLQNKYSEKLIEIS</sequence>
<comment type="caution">
    <text evidence="2">The sequence shown here is derived from an EMBL/GenBank/DDBJ whole genome shotgun (WGS) entry which is preliminary data.</text>
</comment>
<dbReference type="Proteomes" id="UP000006327">
    <property type="component" value="Unassembled WGS sequence"/>
</dbReference>
<reference evidence="2 3" key="1">
    <citation type="journal article" date="2017" name="Antonie Van Leeuwenhoek">
        <title>Rhizobium rhizosphaerae sp. nov., a novel species isolated from rice rhizosphere.</title>
        <authorList>
            <person name="Zhao J.J."/>
            <person name="Zhang J."/>
            <person name="Zhang R.J."/>
            <person name="Zhang C.W."/>
            <person name="Yin H.Q."/>
            <person name="Zhang X.X."/>
        </authorList>
    </citation>
    <scope>NUCLEOTIDE SEQUENCE [LARGE SCALE GENOMIC DNA]</scope>
    <source>
        <strain evidence="2 3">BSs20135</strain>
    </source>
</reference>
<dbReference type="RefSeq" id="WP_007620297.1">
    <property type="nucleotide sequence ID" value="NZ_BAEO01000031.1"/>
</dbReference>
<dbReference type="eggNOG" id="COG0419">
    <property type="taxonomic scope" value="Bacteria"/>
</dbReference>
<dbReference type="SUPFAM" id="SSF52540">
    <property type="entry name" value="P-loop containing nucleoside triphosphate hydrolases"/>
    <property type="match status" value="1"/>
</dbReference>
<organism evidence="2 3">
    <name type="scientific">Paraglaciecola arctica BSs20135</name>
    <dbReference type="NCBI Taxonomy" id="493475"/>
    <lineage>
        <taxon>Bacteria</taxon>
        <taxon>Pseudomonadati</taxon>
        <taxon>Pseudomonadota</taxon>
        <taxon>Gammaproteobacteria</taxon>
        <taxon>Alteromonadales</taxon>
        <taxon>Alteromonadaceae</taxon>
        <taxon>Paraglaciecola</taxon>
    </lineage>
</organism>
<dbReference type="InterPro" id="IPR027417">
    <property type="entry name" value="P-loop_NTPase"/>
</dbReference>
<gene>
    <name evidence="2" type="ORF">GARC_2488</name>
</gene>
<dbReference type="GO" id="GO:0000731">
    <property type="term" value="P:DNA synthesis involved in DNA repair"/>
    <property type="evidence" value="ECO:0007669"/>
    <property type="project" value="TreeGrafter"/>
</dbReference>
<dbReference type="InterPro" id="IPR003395">
    <property type="entry name" value="RecF/RecN/SMC_N"/>
</dbReference>
<dbReference type="EMBL" id="BAEO01000031">
    <property type="protein sequence ID" value="GAC19454.1"/>
    <property type="molecule type" value="Genomic_DNA"/>
</dbReference>
<name>K6XFN9_9ALTE</name>